<proteinExistence type="predicted"/>
<dbReference type="SUPFAM" id="SSF52058">
    <property type="entry name" value="L domain-like"/>
    <property type="match status" value="1"/>
</dbReference>
<dbReference type="Gene3D" id="3.80.10.10">
    <property type="entry name" value="Ribonuclease Inhibitor"/>
    <property type="match status" value="1"/>
</dbReference>
<evidence type="ECO:0000313" key="1">
    <source>
        <dbReference type="EMBL" id="OAY42182.1"/>
    </source>
</evidence>
<dbReference type="AlphaFoldDB" id="A0A2C9VB81"/>
<dbReference type="PANTHER" id="PTHR47186">
    <property type="entry name" value="LEUCINE-RICH REPEAT-CONTAINING PROTEIN 57"/>
    <property type="match status" value="1"/>
</dbReference>
<dbReference type="EMBL" id="CM004395">
    <property type="protein sequence ID" value="OAY42182.1"/>
    <property type="molecule type" value="Genomic_DNA"/>
</dbReference>
<name>A0A2C9VB81_MANES</name>
<accession>A0A2C9VB81</accession>
<dbReference type="PANTHER" id="PTHR47186:SF14">
    <property type="entry name" value="PROTEIN KINASE DOMAIN-CONTAINING PROTEIN"/>
    <property type="match status" value="1"/>
</dbReference>
<reference evidence="1" key="1">
    <citation type="submission" date="2016-02" db="EMBL/GenBank/DDBJ databases">
        <title>WGS assembly of Manihot esculenta.</title>
        <authorList>
            <person name="Bredeson J.V."/>
            <person name="Prochnik S.E."/>
            <person name="Lyons J.B."/>
            <person name="Schmutz J."/>
            <person name="Grimwood J."/>
            <person name="Vrebalov J."/>
            <person name="Bart R.S."/>
            <person name="Amuge T."/>
            <person name="Ferguson M.E."/>
            <person name="Green R."/>
            <person name="Putnam N."/>
            <person name="Stites J."/>
            <person name="Rounsley S."/>
            <person name="Rokhsar D.S."/>
        </authorList>
    </citation>
    <scope>NUCLEOTIDE SEQUENCE [LARGE SCALE GENOMIC DNA]</scope>
    <source>
        <tissue evidence="1">Leaf</tissue>
    </source>
</reference>
<dbReference type="STRING" id="3983.A0A2C9VB81"/>
<organism evidence="1">
    <name type="scientific">Manihot esculenta</name>
    <name type="common">Cassava</name>
    <name type="synonym">Jatropha manihot</name>
    <dbReference type="NCBI Taxonomy" id="3983"/>
    <lineage>
        <taxon>Eukaryota</taxon>
        <taxon>Viridiplantae</taxon>
        <taxon>Streptophyta</taxon>
        <taxon>Embryophyta</taxon>
        <taxon>Tracheophyta</taxon>
        <taxon>Spermatophyta</taxon>
        <taxon>Magnoliopsida</taxon>
        <taxon>eudicotyledons</taxon>
        <taxon>Gunneridae</taxon>
        <taxon>Pentapetalae</taxon>
        <taxon>rosids</taxon>
        <taxon>fabids</taxon>
        <taxon>Malpighiales</taxon>
        <taxon>Euphorbiaceae</taxon>
        <taxon>Crotonoideae</taxon>
        <taxon>Manihoteae</taxon>
        <taxon>Manihot</taxon>
    </lineage>
</organism>
<sequence length="103" mass="11719">MKELKVLNLKGLHLSPFPSSLQFLENLQTLCLDGCVLQDVAAIGELKRLQVLSFNGSNMVQLPPEIGKLTRFATFGCYILMQWNLYSRLHFPIWSCCISTWIS</sequence>
<dbReference type="InterPro" id="IPR032675">
    <property type="entry name" value="LRR_dom_sf"/>
</dbReference>
<gene>
    <name evidence="1" type="ORF">MANES_09G159500</name>
</gene>
<protein>
    <submittedName>
        <fullName evidence="1">Uncharacterized protein</fullName>
    </submittedName>
</protein>